<dbReference type="RefSeq" id="WP_090092272.1">
    <property type="nucleotide sequence ID" value="NZ_CBCRVU010000002.1"/>
</dbReference>
<evidence type="ECO:0000256" key="4">
    <source>
        <dbReference type="ARBA" id="ARBA00022989"/>
    </source>
</evidence>
<dbReference type="Pfam" id="PF02687">
    <property type="entry name" value="FtsX"/>
    <property type="match status" value="1"/>
</dbReference>
<feature type="domain" description="MacB-like periplasmic core" evidence="10">
    <location>
        <begin position="21"/>
        <end position="216"/>
    </location>
</feature>
<dbReference type="EMBL" id="FOMN01000002">
    <property type="protein sequence ID" value="SFD34281.1"/>
    <property type="molecule type" value="Genomic_DNA"/>
</dbReference>
<feature type="domain" description="ABC3 transporter permease C-terminal" evidence="9">
    <location>
        <begin position="291"/>
        <end position="415"/>
    </location>
</feature>
<dbReference type="Pfam" id="PF12704">
    <property type="entry name" value="MacB_PCD"/>
    <property type="match status" value="1"/>
</dbReference>
<keyword evidence="5 8" id="KW-0472">Membrane</keyword>
<dbReference type="InterPro" id="IPR050250">
    <property type="entry name" value="Macrolide_Exporter_MacB"/>
</dbReference>
<feature type="transmembrane region" description="Helical" evidence="8">
    <location>
        <begin position="334"/>
        <end position="363"/>
    </location>
</feature>
<feature type="transmembrane region" description="Helical" evidence="8">
    <location>
        <begin position="21"/>
        <end position="41"/>
    </location>
</feature>
<feature type="region of interest" description="Disordered" evidence="7">
    <location>
        <begin position="68"/>
        <end position="88"/>
    </location>
</feature>
<evidence type="ECO:0000256" key="1">
    <source>
        <dbReference type="ARBA" id="ARBA00004651"/>
    </source>
</evidence>
<dbReference type="PANTHER" id="PTHR30572">
    <property type="entry name" value="MEMBRANE COMPONENT OF TRANSPORTER-RELATED"/>
    <property type="match status" value="1"/>
</dbReference>
<dbReference type="Proteomes" id="UP000199599">
    <property type="component" value="Unassembled WGS sequence"/>
</dbReference>
<reference evidence="12" key="1">
    <citation type="submission" date="2016-10" db="EMBL/GenBank/DDBJ databases">
        <authorList>
            <person name="Varghese N."/>
            <person name="Submissions S."/>
        </authorList>
    </citation>
    <scope>NUCLEOTIDE SEQUENCE [LARGE SCALE GENOMIC DNA]</scope>
    <source>
        <strain evidence="12">R-53102</strain>
    </source>
</reference>
<comment type="subcellular location">
    <subcellularLocation>
        <location evidence="1">Cell membrane</location>
        <topology evidence="1">Multi-pass membrane protein</topology>
    </subcellularLocation>
</comment>
<evidence type="ECO:0000256" key="7">
    <source>
        <dbReference type="SAM" id="MobiDB-lite"/>
    </source>
</evidence>
<dbReference type="STRING" id="1505723.SAMN04487792_0356"/>
<protein>
    <submittedName>
        <fullName evidence="11">Putative ABC transport system permease protein</fullName>
    </submittedName>
</protein>
<evidence type="ECO:0000313" key="11">
    <source>
        <dbReference type="EMBL" id="SFD34281.1"/>
    </source>
</evidence>
<dbReference type="InterPro" id="IPR025857">
    <property type="entry name" value="MacB_PCD"/>
</dbReference>
<keyword evidence="3 8" id="KW-0812">Transmembrane</keyword>
<dbReference type="GO" id="GO:0022857">
    <property type="term" value="F:transmembrane transporter activity"/>
    <property type="evidence" value="ECO:0007669"/>
    <property type="project" value="TreeGrafter"/>
</dbReference>
<evidence type="ECO:0000256" key="2">
    <source>
        <dbReference type="ARBA" id="ARBA00022475"/>
    </source>
</evidence>
<keyword evidence="4 8" id="KW-1133">Transmembrane helix</keyword>
<evidence type="ECO:0000256" key="5">
    <source>
        <dbReference type="ARBA" id="ARBA00023136"/>
    </source>
</evidence>
<evidence type="ECO:0000259" key="9">
    <source>
        <dbReference type="Pfam" id="PF02687"/>
    </source>
</evidence>
<dbReference type="GO" id="GO:0005886">
    <property type="term" value="C:plasma membrane"/>
    <property type="evidence" value="ECO:0007669"/>
    <property type="project" value="UniProtKB-SubCell"/>
</dbReference>
<dbReference type="InterPro" id="IPR003838">
    <property type="entry name" value="ABC3_permease_C"/>
</dbReference>
<evidence type="ECO:0000256" key="8">
    <source>
        <dbReference type="SAM" id="Phobius"/>
    </source>
</evidence>
<organism evidence="11 12">
    <name type="scientific">Lactobacillus bombicola</name>
    <dbReference type="NCBI Taxonomy" id="1505723"/>
    <lineage>
        <taxon>Bacteria</taxon>
        <taxon>Bacillati</taxon>
        <taxon>Bacillota</taxon>
        <taxon>Bacilli</taxon>
        <taxon>Lactobacillales</taxon>
        <taxon>Lactobacillaceae</taxon>
        <taxon>Lactobacillus</taxon>
    </lineage>
</organism>
<accession>A0A1I1RIY2</accession>
<dbReference type="AlphaFoldDB" id="A0A1I1RIY2"/>
<feature type="transmembrane region" description="Helical" evidence="8">
    <location>
        <begin position="383"/>
        <end position="403"/>
    </location>
</feature>
<name>A0A1I1RIY2_9LACO</name>
<evidence type="ECO:0000256" key="3">
    <source>
        <dbReference type="ARBA" id="ARBA00022692"/>
    </source>
</evidence>
<gene>
    <name evidence="11" type="ORF">SAMN04487792_0356</name>
</gene>
<feature type="transmembrane region" description="Helical" evidence="8">
    <location>
        <begin position="285"/>
        <end position="313"/>
    </location>
</feature>
<comment type="similarity">
    <text evidence="6">Belongs to the ABC-4 integral membrane protein family.</text>
</comment>
<evidence type="ECO:0000256" key="6">
    <source>
        <dbReference type="ARBA" id="ARBA00038076"/>
    </source>
</evidence>
<evidence type="ECO:0000313" key="12">
    <source>
        <dbReference type="Proteomes" id="UP000199599"/>
    </source>
</evidence>
<keyword evidence="2" id="KW-1003">Cell membrane</keyword>
<sequence>MKYRDILNSAASNLWHNKGRTFLTIIAVLIGALTLSITMGINSGVNNYLTKQIGNVGNTEQMIIAPSFSSSNSNGAPERYNANKSSNNADGMLTKNDLKKIKTVKGIKDIKALKDSNVTYVQGLNKVKYVIDAQPTLGIAYDLKAGRQVAISGNSSEILLTKQMMKAFGYHNAQQALGKSITLVTNSPVTKKKEKISATIVGVRNDSMVSSGQNVYSHGLSQKIIKANQDGMPTALKDRYVEIVATPTSKNPDKIVTIEKKLAKKGYTAQTLKDAVKQLFQTFNIATGVLIIFGAIALVAASFGVVNTLYMSVRDRTREIGLMKALGLSQGKVFSIFSCEAILIGLFGSLLGLLGAMGIGQALNSVARKTFLKGIDGFTLIQFNWPNSLLIIGIICLITFLAGTLPARRAAKLDPITALRYE</sequence>
<evidence type="ECO:0000259" key="10">
    <source>
        <dbReference type="Pfam" id="PF12704"/>
    </source>
</evidence>
<dbReference type="PANTHER" id="PTHR30572:SF4">
    <property type="entry name" value="ABC TRANSPORTER PERMEASE YTRF"/>
    <property type="match status" value="1"/>
</dbReference>
<proteinExistence type="inferred from homology"/>